<evidence type="ECO:0000313" key="3">
    <source>
        <dbReference type="Proteomes" id="UP000248731"/>
    </source>
</evidence>
<dbReference type="Pfam" id="PF15648">
    <property type="entry name" value="Tox-REase-5"/>
    <property type="match status" value="1"/>
</dbReference>
<accession>A0A2X4TJ21</accession>
<sequence>MVMIPPVVTGGMGGAATGSVGAAGGSTGTATFPGAGSSHGGWEDEDMSYPGSGCAQSRSQGGFDYQGKQYDPILNEPMAVSAETHGDYWEDDMDYSETVSYEGVEARSGVQAKTDEKTCENCPPEGKVMPMVRRCSRWSMVTISYQTRICGTFYNPETKQIQEFKYCGVSFDGWKDKLCQFWEAKARYDQFFRADGLKKNWWTGDASAIKQAGRHQAVATINQPLKVVWIFMQPISAKYFTILFQDMKDIVVRWEP</sequence>
<dbReference type="AlphaFoldDB" id="A0A2X4TJ21"/>
<organism evidence="2 3">
    <name type="scientific">Salmonella enterica subsp. arizonae</name>
    <dbReference type="NCBI Taxonomy" id="59203"/>
    <lineage>
        <taxon>Bacteria</taxon>
        <taxon>Pseudomonadati</taxon>
        <taxon>Pseudomonadota</taxon>
        <taxon>Gammaproteobacteria</taxon>
        <taxon>Enterobacterales</taxon>
        <taxon>Enterobacteriaceae</taxon>
        <taxon>Salmonella</taxon>
    </lineage>
</organism>
<evidence type="ECO:0000259" key="1">
    <source>
        <dbReference type="Pfam" id="PF15648"/>
    </source>
</evidence>
<keyword evidence="3" id="KW-1185">Reference proteome</keyword>
<feature type="domain" description="Tox-REase-5" evidence="1">
    <location>
        <begin position="142"/>
        <end position="234"/>
    </location>
</feature>
<protein>
    <recommendedName>
        <fullName evidence="1">Tox-REase-5 domain-containing protein</fullName>
    </recommendedName>
</protein>
<evidence type="ECO:0000313" key="2">
    <source>
        <dbReference type="EMBL" id="SQI26913.1"/>
    </source>
</evidence>
<dbReference type="InterPro" id="IPR028904">
    <property type="entry name" value="Tox-REase-5_dom"/>
</dbReference>
<gene>
    <name evidence="2" type="ORF">NCTC7307_04284</name>
</gene>
<proteinExistence type="predicted"/>
<reference evidence="2 3" key="1">
    <citation type="submission" date="2018-06" db="EMBL/GenBank/DDBJ databases">
        <authorList>
            <consortium name="Pathogen Informatics"/>
            <person name="Doyle S."/>
        </authorList>
    </citation>
    <scope>NUCLEOTIDE SEQUENCE [LARGE SCALE GENOMIC DNA]</scope>
    <source>
        <strain evidence="2 3">NCTC7307</strain>
    </source>
</reference>
<dbReference type="Proteomes" id="UP000248731">
    <property type="component" value="Chromosome 1"/>
</dbReference>
<name>A0A2X4TJ21_SALER</name>
<dbReference type="EMBL" id="LS483466">
    <property type="protein sequence ID" value="SQI26913.1"/>
    <property type="molecule type" value="Genomic_DNA"/>
</dbReference>